<dbReference type="RefSeq" id="WP_343797556.1">
    <property type="nucleotide sequence ID" value="NZ_BAAADJ010000014.1"/>
</dbReference>
<dbReference type="Pfam" id="PF14166">
    <property type="entry name" value="YueH"/>
    <property type="match status" value="1"/>
</dbReference>
<evidence type="ECO:0000313" key="1">
    <source>
        <dbReference type="EMBL" id="GAA0324296.1"/>
    </source>
</evidence>
<keyword evidence="2" id="KW-1185">Reference proteome</keyword>
<dbReference type="EMBL" id="BAAADJ010000014">
    <property type="protein sequence ID" value="GAA0324296.1"/>
    <property type="molecule type" value="Genomic_DNA"/>
</dbReference>
<comment type="caution">
    <text evidence="1">The sequence shown here is derived from an EMBL/GenBank/DDBJ whole genome shotgun (WGS) entry which is preliminary data.</text>
</comment>
<proteinExistence type="predicted"/>
<dbReference type="InterPro" id="IPR020260">
    <property type="entry name" value="Uncharacterised_YueH"/>
</dbReference>
<name>A0ABP3FRZ2_9BACI</name>
<reference evidence="2" key="1">
    <citation type="journal article" date="2019" name="Int. J. Syst. Evol. Microbiol.">
        <title>The Global Catalogue of Microorganisms (GCM) 10K type strain sequencing project: providing services to taxonomists for standard genome sequencing and annotation.</title>
        <authorList>
            <consortium name="The Broad Institute Genomics Platform"/>
            <consortium name="The Broad Institute Genome Sequencing Center for Infectious Disease"/>
            <person name="Wu L."/>
            <person name="Ma J."/>
        </authorList>
    </citation>
    <scope>NUCLEOTIDE SEQUENCE [LARGE SCALE GENOMIC DNA]</scope>
    <source>
        <strain evidence="2">JCM 9731</strain>
    </source>
</reference>
<gene>
    <name evidence="1" type="ORF">GCM10008967_13550</name>
</gene>
<protein>
    <recommendedName>
        <fullName evidence="3">YueH-like protein</fullName>
    </recommendedName>
</protein>
<evidence type="ECO:0008006" key="3">
    <source>
        <dbReference type="Google" id="ProtNLM"/>
    </source>
</evidence>
<organism evidence="1 2">
    <name type="scientific">Bacillus carboniphilus</name>
    <dbReference type="NCBI Taxonomy" id="86663"/>
    <lineage>
        <taxon>Bacteria</taxon>
        <taxon>Bacillati</taxon>
        <taxon>Bacillota</taxon>
        <taxon>Bacilli</taxon>
        <taxon>Bacillales</taxon>
        <taxon>Bacillaceae</taxon>
        <taxon>Bacillus</taxon>
    </lineage>
</organism>
<accession>A0ABP3FRZ2</accession>
<evidence type="ECO:0000313" key="2">
    <source>
        <dbReference type="Proteomes" id="UP001500782"/>
    </source>
</evidence>
<sequence>MKIRRTVIEEKESKVFLYENRKEFFFLVALPDYHWSDIVTYEDSHGDILERMKQHFPMKLQPDTIESVASQIYQWTREM</sequence>
<dbReference type="Proteomes" id="UP001500782">
    <property type="component" value="Unassembled WGS sequence"/>
</dbReference>